<sequence length="37" mass="4347">MIINTVENITLRFMVDQMQGILTLAVEDIKRENKKIK</sequence>
<accession>A0A4R8GL52</accession>
<name>A0A4R8GL52_9FIRM</name>
<reference evidence="1 2" key="1">
    <citation type="submission" date="2019-03" db="EMBL/GenBank/DDBJ databases">
        <title>Subsurface microbial communities from deep shales in Ohio and West Virginia, USA.</title>
        <authorList>
            <person name="Wrighton K."/>
        </authorList>
    </citation>
    <scope>NUCLEOTIDE SEQUENCE [LARGE SCALE GENOMIC DNA]</scope>
    <source>
        <strain evidence="1 2">DSMZ 11287</strain>
    </source>
</reference>
<dbReference type="AlphaFoldDB" id="A0A4R8GL52"/>
<evidence type="ECO:0000313" key="1">
    <source>
        <dbReference type="EMBL" id="TDX46406.1"/>
    </source>
</evidence>
<organism evidence="1 2">
    <name type="scientific">Halanaerobium congolense</name>
    <dbReference type="NCBI Taxonomy" id="54121"/>
    <lineage>
        <taxon>Bacteria</taxon>
        <taxon>Bacillati</taxon>
        <taxon>Bacillota</taxon>
        <taxon>Clostridia</taxon>
        <taxon>Halanaerobiales</taxon>
        <taxon>Halanaerobiaceae</taxon>
        <taxon>Halanaerobium</taxon>
    </lineage>
</organism>
<dbReference type="Proteomes" id="UP000295472">
    <property type="component" value="Unassembled WGS sequence"/>
</dbReference>
<dbReference type="EMBL" id="SOEF01000006">
    <property type="protein sequence ID" value="TDX46406.1"/>
    <property type="molecule type" value="Genomic_DNA"/>
</dbReference>
<comment type="caution">
    <text evidence="1">The sequence shown here is derived from an EMBL/GenBank/DDBJ whole genome shotgun (WGS) entry which is preliminary data.</text>
</comment>
<evidence type="ECO:0000313" key="2">
    <source>
        <dbReference type="Proteomes" id="UP000295472"/>
    </source>
</evidence>
<proteinExistence type="predicted"/>
<protein>
    <submittedName>
        <fullName evidence="1">Uncharacterized protein</fullName>
    </submittedName>
</protein>
<gene>
    <name evidence="1" type="ORF">C7954_10648</name>
</gene>